<dbReference type="Proteomes" id="UP001497535">
    <property type="component" value="Unassembled WGS sequence"/>
</dbReference>
<sequence>MPPLNVSTPQQSRQNGKMTEEDEMFLTMEVNDLKELEEKAKAAKFKTQVVWRNVGLYVLLQTGATIGLYQLFFTAKWLSVAWVIILWMVSGVGITAGPHRLWSHKSYKAKTPLKIILMFMNCVAFQNDVIEWSRDHRCHHKWTDTDADPHNINRGFFFAHMGWLLCKKHPLVREKGATLDIHNINRGFFFAHMGWLLCKKHPLVREKGATLDMSDLTSEPVLAFQRKYYLPLVFIFCFLLPTATAVFLWGESVWIAFCTAALFRYCLNLHATWFINSAAHTFGYKPYDVAIKATESMLTTLTAWGEGGHNYHHTFPQDYRTSEMLGVFNFSRLFIDFFAKIGWAYDLKTVDEKTIQRQMGRQLERLKEEEKKNSRAA</sequence>
<comment type="caution">
    <text evidence="1">The sequence shown here is derived from an EMBL/GenBank/DDBJ whole genome shotgun (WGS) entry which is preliminary data.</text>
</comment>
<evidence type="ECO:0000313" key="1">
    <source>
        <dbReference type="EMBL" id="CAK5033578.1"/>
    </source>
</evidence>
<reference evidence="1" key="1">
    <citation type="submission" date="2023-11" db="EMBL/GenBank/DDBJ databases">
        <authorList>
            <person name="Poullet M."/>
        </authorList>
    </citation>
    <scope>NUCLEOTIDE SEQUENCE</scope>
    <source>
        <strain evidence="1">E1834</strain>
    </source>
</reference>
<evidence type="ECO:0000313" key="2">
    <source>
        <dbReference type="Proteomes" id="UP001497535"/>
    </source>
</evidence>
<proteinExistence type="predicted"/>
<accession>A0ACB0Y5V2</accession>
<name>A0ACB0Y5V2_MELEN</name>
<keyword evidence="2" id="KW-1185">Reference proteome</keyword>
<organism evidence="1 2">
    <name type="scientific">Meloidogyne enterolobii</name>
    <name type="common">Root-knot nematode worm</name>
    <name type="synonym">Meloidogyne mayaguensis</name>
    <dbReference type="NCBI Taxonomy" id="390850"/>
    <lineage>
        <taxon>Eukaryota</taxon>
        <taxon>Metazoa</taxon>
        <taxon>Ecdysozoa</taxon>
        <taxon>Nematoda</taxon>
        <taxon>Chromadorea</taxon>
        <taxon>Rhabditida</taxon>
        <taxon>Tylenchina</taxon>
        <taxon>Tylenchomorpha</taxon>
        <taxon>Tylenchoidea</taxon>
        <taxon>Meloidogynidae</taxon>
        <taxon>Meloidogyninae</taxon>
        <taxon>Meloidogyne</taxon>
    </lineage>
</organism>
<dbReference type="EMBL" id="CAVMJV010000007">
    <property type="protein sequence ID" value="CAK5033578.1"/>
    <property type="molecule type" value="Genomic_DNA"/>
</dbReference>
<protein>
    <submittedName>
        <fullName evidence="1">Uncharacterized protein</fullName>
    </submittedName>
</protein>
<gene>
    <name evidence="1" type="ORF">MENTE1834_LOCUS8162</name>
</gene>